<dbReference type="PANTHER" id="PTHR23511:SF38">
    <property type="entry name" value="SYNAPTIC VESICLE 2-RELATED PROTEIN-LIKE PROTEIN"/>
    <property type="match status" value="1"/>
</dbReference>
<proteinExistence type="predicted"/>
<keyword evidence="4 6" id="KW-1133">Transmembrane helix</keyword>
<evidence type="ECO:0000256" key="3">
    <source>
        <dbReference type="ARBA" id="ARBA00022692"/>
    </source>
</evidence>
<evidence type="ECO:0000256" key="5">
    <source>
        <dbReference type="ARBA" id="ARBA00023136"/>
    </source>
</evidence>
<accession>A0A4C1X9K7</accession>
<feature type="transmembrane region" description="Helical" evidence="6">
    <location>
        <begin position="200"/>
        <end position="225"/>
    </location>
</feature>
<sequence>MPDSSNGIPPFRADPPKLLPLGIRVKEAAWLYKVEHSKDFGSTLFDWELEKPVYFGELIHPSHVSKIGFNSDKELDSHTLDRLAIVRPHIYTDGSHIKAHKARRDLSKIVVEGSTLVVLGLLPCENTSEDGAESAACSSTVHDRVYVNTLVVALSCLPVAIWVGLTINLIGKKLMLILMLMSSGLAVLGLNLVRSALHNLILSCVFEAIVSCTEAVLFCVICEIFPTKVA</sequence>
<evidence type="ECO:0000256" key="4">
    <source>
        <dbReference type="ARBA" id="ARBA00022989"/>
    </source>
</evidence>
<dbReference type="InterPro" id="IPR036259">
    <property type="entry name" value="MFS_trans_sf"/>
</dbReference>
<evidence type="ECO:0000256" key="6">
    <source>
        <dbReference type="SAM" id="Phobius"/>
    </source>
</evidence>
<name>A0A4C1X9K7_EUMVA</name>
<dbReference type="SUPFAM" id="SSF103473">
    <property type="entry name" value="MFS general substrate transporter"/>
    <property type="match status" value="1"/>
</dbReference>
<evidence type="ECO:0000256" key="2">
    <source>
        <dbReference type="ARBA" id="ARBA00022448"/>
    </source>
</evidence>
<evidence type="ECO:0000313" key="7">
    <source>
        <dbReference type="EMBL" id="GBP59843.1"/>
    </source>
</evidence>
<evidence type="ECO:0000313" key="8">
    <source>
        <dbReference type="Proteomes" id="UP000299102"/>
    </source>
</evidence>
<keyword evidence="5 6" id="KW-0472">Membrane</keyword>
<dbReference type="OrthoDB" id="411823at2759"/>
<comment type="caution">
    <text evidence="7">The sequence shown here is derived from an EMBL/GenBank/DDBJ whole genome shotgun (WGS) entry which is preliminary data.</text>
</comment>
<dbReference type="PANTHER" id="PTHR23511">
    <property type="entry name" value="SYNAPTIC VESICLE GLYCOPROTEIN 2"/>
    <property type="match status" value="1"/>
</dbReference>
<reference evidence="7 8" key="1">
    <citation type="journal article" date="2019" name="Commun. Biol.">
        <title>The bagworm genome reveals a unique fibroin gene that provides high tensile strength.</title>
        <authorList>
            <person name="Kono N."/>
            <person name="Nakamura H."/>
            <person name="Ohtoshi R."/>
            <person name="Tomita M."/>
            <person name="Numata K."/>
            <person name="Arakawa K."/>
        </authorList>
    </citation>
    <scope>NUCLEOTIDE SEQUENCE [LARGE SCALE GENOMIC DNA]</scope>
</reference>
<feature type="transmembrane region" description="Helical" evidence="6">
    <location>
        <begin position="174"/>
        <end position="194"/>
    </location>
</feature>
<keyword evidence="2" id="KW-0813">Transport</keyword>
<protein>
    <submittedName>
        <fullName evidence="7">Uncharacterized protein</fullName>
    </submittedName>
</protein>
<keyword evidence="3 6" id="KW-0812">Transmembrane</keyword>
<organism evidence="7 8">
    <name type="scientific">Eumeta variegata</name>
    <name type="common">Bagworm moth</name>
    <name type="synonym">Eumeta japonica</name>
    <dbReference type="NCBI Taxonomy" id="151549"/>
    <lineage>
        <taxon>Eukaryota</taxon>
        <taxon>Metazoa</taxon>
        <taxon>Ecdysozoa</taxon>
        <taxon>Arthropoda</taxon>
        <taxon>Hexapoda</taxon>
        <taxon>Insecta</taxon>
        <taxon>Pterygota</taxon>
        <taxon>Neoptera</taxon>
        <taxon>Endopterygota</taxon>
        <taxon>Lepidoptera</taxon>
        <taxon>Glossata</taxon>
        <taxon>Ditrysia</taxon>
        <taxon>Tineoidea</taxon>
        <taxon>Psychidae</taxon>
        <taxon>Oiketicinae</taxon>
        <taxon>Eumeta</taxon>
    </lineage>
</organism>
<feature type="transmembrane region" description="Helical" evidence="6">
    <location>
        <begin position="145"/>
        <end position="167"/>
    </location>
</feature>
<comment type="subcellular location">
    <subcellularLocation>
        <location evidence="1">Membrane</location>
        <topology evidence="1">Multi-pass membrane protein</topology>
    </subcellularLocation>
</comment>
<dbReference type="Proteomes" id="UP000299102">
    <property type="component" value="Unassembled WGS sequence"/>
</dbReference>
<dbReference type="STRING" id="151549.A0A4C1X9K7"/>
<dbReference type="GO" id="GO:0016020">
    <property type="term" value="C:membrane"/>
    <property type="evidence" value="ECO:0007669"/>
    <property type="project" value="UniProtKB-SubCell"/>
</dbReference>
<gene>
    <name evidence="7" type="ORF">EVAR_40227_1</name>
</gene>
<evidence type="ECO:0000256" key="1">
    <source>
        <dbReference type="ARBA" id="ARBA00004141"/>
    </source>
</evidence>
<keyword evidence="8" id="KW-1185">Reference proteome</keyword>
<dbReference type="EMBL" id="BGZK01000772">
    <property type="protein sequence ID" value="GBP59843.1"/>
    <property type="molecule type" value="Genomic_DNA"/>
</dbReference>
<dbReference type="AlphaFoldDB" id="A0A4C1X9K7"/>